<evidence type="ECO:0000313" key="2">
    <source>
        <dbReference type="EMBL" id="MBB5786130.1"/>
    </source>
</evidence>
<dbReference type="InterPro" id="IPR000073">
    <property type="entry name" value="AB_hydrolase_1"/>
</dbReference>
<proteinExistence type="predicted"/>
<dbReference type="PANTHER" id="PTHR46438">
    <property type="entry name" value="ALPHA/BETA-HYDROLASES SUPERFAMILY PROTEIN"/>
    <property type="match status" value="1"/>
</dbReference>
<dbReference type="PANTHER" id="PTHR46438:SF11">
    <property type="entry name" value="LIPASE-RELATED"/>
    <property type="match status" value="1"/>
</dbReference>
<accession>A0A7W9LJH8</accession>
<evidence type="ECO:0000313" key="3">
    <source>
        <dbReference type="Proteomes" id="UP000542813"/>
    </source>
</evidence>
<organism evidence="2 3">
    <name type="scientific">Jiangella mangrovi</name>
    <dbReference type="NCBI Taxonomy" id="1524084"/>
    <lineage>
        <taxon>Bacteria</taxon>
        <taxon>Bacillati</taxon>
        <taxon>Actinomycetota</taxon>
        <taxon>Actinomycetes</taxon>
        <taxon>Jiangellales</taxon>
        <taxon>Jiangellaceae</taxon>
        <taxon>Jiangella</taxon>
    </lineage>
</organism>
<name>A0A7W9LJH8_9ACTN</name>
<dbReference type="RefSeq" id="WP_184819382.1">
    <property type="nucleotide sequence ID" value="NZ_JACHMM010000001.1"/>
</dbReference>
<reference evidence="2 3" key="1">
    <citation type="submission" date="2020-08" db="EMBL/GenBank/DDBJ databases">
        <title>Sequencing the genomes of 1000 actinobacteria strains.</title>
        <authorList>
            <person name="Klenk H.-P."/>
        </authorList>
    </citation>
    <scope>NUCLEOTIDE SEQUENCE [LARGE SCALE GENOMIC DNA]</scope>
    <source>
        <strain evidence="2 3">DSM 102122</strain>
    </source>
</reference>
<protein>
    <submittedName>
        <fullName evidence="2">Pimeloyl-ACP methyl ester carboxylesterase</fullName>
    </submittedName>
</protein>
<dbReference type="AlphaFoldDB" id="A0A7W9LJH8"/>
<comment type="caution">
    <text evidence="2">The sequence shown here is derived from an EMBL/GenBank/DDBJ whole genome shotgun (WGS) entry which is preliminary data.</text>
</comment>
<dbReference type="PRINTS" id="PR00412">
    <property type="entry name" value="EPOXHYDRLASE"/>
</dbReference>
<gene>
    <name evidence="2" type="ORF">HD601_000705</name>
</gene>
<evidence type="ECO:0000259" key="1">
    <source>
        <dbReference type="Pfam" id="PF00561"/>
    </source>
</evidence>
<keyword evidence="3" id="KW-1185">Reference proteome</keyword>
<sequence>MTATTADLAMSEHDVDVAGDLTIHYAEGGSGHPVICLHGTGPGSSGLASYVRNVPALTPHYRTLVPDLPRFGKSSKVFVTEPRLDFTSRAVRSFMDALGIEKAHLIGNSMGAQTAMKVAIDAPERVERLVLMAPAVAGHSLQTPMPTEAVQLISEYYGGDGPSRQKMRDVLERLVYDRAFVTDEVVEERYQASVDPETIRVNAKGHWGRQSLEGELTKVVAPTLLVWGHDDRATPFDHALLLLKKLPDARLHVFARCGHWANVERADEFNAVALDFLGRP</sequence>
<dbReference type="Pfam" id="PF00561">
    <property type="entry name" value="Abhydrolase_1"/>
    <property type="match status" value="1"/>
</dbReference>
<dbReference type="Proteomes" id="UP000542813">
    <property type="component" value="Unassembled WGS sequence"/>
</dbReference>
<dbReference type="InterPro" id="IPR000639">
    <property type="entry name" value="Epox_hydrolase-like"/>
</dbReference>
<dbReference type="SUPFAM" id="SSF53474">
    <property type="entry name" value="alpha/beta-Hydrolases"/>
    <property type="match status" value="1"/>
</dbReference>
<dbReference type="GO" id="GO:0003824">
    <property type="term" value="F:catalytic activity"/>
    <property type="evidence" value="ECO:0007669"/>
    <property type="project" value="InterPro"/>
</dbReference>
<dbReference type="PRINTS" id="PR00111">
    <property type="entry name" value="ABHYDROLASE"/>
</dbReference>
<dbReference type="Gene3D" id="3.40.50.1820">
    <property type="entry name" value="alpha/beta hydrolase"/>
    <property type="match status" value="1"/>
</dbReference>
<feature type="domain" description="AB hydrolase-1" evidence="1">
    <location>
        <begin position="33"/>
        <end position="265"/>
    </location>
</feature>
<dbReference type="InterPro" id="IPR029058">
    <property type="entry name" value="AB_hydrolase_fold"/>
</dbReference>
<dbReference type="EMBL" id="JACHMM010000001">
    <property type="protein sequence ID" value="MBB5786130.1"/>
    <property type="molecule type" value="Genomic_DNA"/>
</dbReference>